<evidence type="ECO:0000313" key="1">
    <source>
        <dbReference type="EMBL" id="KAJ8937719.1"/>
    </source>
</evidence>
<organism evidence="1 2">
    <name type="scientific">Aromia moschata</name>
    <dbReference type="NCBI Taxonomy" id="1265417"/>
    <lineage>
        <taxon>Eukaryota</taxon>
        <taxon>Metazoa</taxon>
        <taxon>Ecdysozoa</taxon>
        <taxon>Arthropoda</taxon>
        <taxon>Hexapoda</taxon>
        <taxon>Insecta</taxon>
        <taxon>Pterygota</taxon>
        <taxon>Neoptera</taxon>
        <taxon>Endopterygota</taxon>
        <taxon>Coleoptera</taxon>
        <taxon>Polyphaga</taxon>
        <taxon>Cucujiformia</taxon>
        <taxon>Chrysomeloidea</taxon>
        <taxon>Cerambycidae</taxon>
        <taxon>Cerambycinae</taxon>
        <taxon>Callichromatini</taxon>
        <taxon>Aromia</taxon>
    </lineage>
</organism>
<name>A0AAV8XGK7_9CUCU</name>
<sequence>MSELRIEDPAQFSNFLRMRPAEFEKLACKIGPFVAKQDTKFRKAISVQERLAVTLRFLASNKNSDSYASPSYLFRILKYTISSVI</sequence>
<evidence type="ECO:0000313" key="2">
    <source>
        <dbReference type="Proteomes" id="UP001162162"/>
    </source>
</evidence>
<gene>
    <name evidence="1" type="ORF">NQ318_015462</name>
</gene>
<dbReference type="EMBL" id="JAPWTK010000624">
    <property type="protein sequence ID" value="KAJ8937719.1"/>
    <property type="molecule type" value="Genomic_DNA"/>
</dbReference>
<comment type="caution">
    <text evidence="1">The sequence shown here is derived from an EMBL/GenBank/DDBJ whole genome shotgun (WGS) entry which is preliminary data.</text>
</comment>
<reference evidence="1" key="1">
    <citation type="journal article" date="2023" name="Insect Mol. Biol.">
        <title>Genome sequencing provides insights into the evolution of gene families encoding plant cell wall-degrading enzymes in longhorned beetles.</title>
        <authorList>
            <person name="Shin N.R."/>
            <person name="Okamura Y."/>
            <person name="Kirsch R."/>
            <person name="Pauchet Y."/>
        </authorList>
    </citation>
    <scope>NUCLEOTIDE SEQUENCE</scope>
    <source>
        <strain evidence="1">AMC_N1</strain>
    </source>
</reference>
<protein>
    <submittedName>
        <fullName evidence="1">Uncharacterized protein</fullName>
    </submittedName>
</protein>
<proteinExistence type="predicted"/>
<dbReference type="AlphaFoldDB" id="A0AAV8XGK7"/>
<keyword evidence="2" id="KW-1185">Reference proteome</keyword>
<accession>A0AAV8XGK7</accession>
<dbReference type="Proteomes" id="UP001162162">
    <property type="component" value="Unassembled WGS sequence"/>
</dbReference>